<evidence type="ECO:0000256" key="2">
    <source>
        <dbReference type="SAM" id="MobiDB-lite"/>
    </source>
</evidence>
<keyword evidence="3" id="KW-0812">Transmembrane</keyword>
<keyword evidence="3" id="KW-0472">Membrane</keyword>
<name>A0A2G8K9P9_STIJA</name>
<proteinExistence type="predicted"/>
<sequence length="672" mass="76460">MQKPYIPDFNFEKLHQDIQEKLEHKILEERKPEGDSENKLVVNGKEGEGEAERVADEKEEGAGIEISPNKNDDNQDIMKDTIKRRRLLSVENGQSQTFSEKSKSNAKRSAAIFDNEVKNSKDIPIGKWRIPNLGQDLLLRMKISDGKGITKEEKLAIIRGREDYEKGASKTMDRLEPLNQEMVNINEKYSKENSFLPWERSNLFANKSDHSEENRLDDYQHLRHRSRKLLDTYGNSLRYVNKLYNKKFGFVARKVPAHMVHMVDVNVMNELQNDILSDREIRTLATRLYELPLDLQTLSGLEKTIINCSKFFKEEIVVADPEKLEEYYVKEMPQVSKALMLNCGPVIKKMEASVEGMRLWVRRRLPLKMIRTNVSHVIGQLDDVRKNPKKFVCLNDNINHNAEGAKMVKAVLQDYYEAMFPIPSQFELPREYRNRFLHIDELSECAMMKPSLHPHPPPPLFHPYSTPPPPHSTPTPPLLHPLPPLLHPSSTPPPPLFHPSSTPLPPLLHPSSTPTPPLLHPYSTPPPPLLHLYSTPTPPLLHPPPPLLHPSSTPPPPLYCSAGEFIVIGYVFGPIYLLVHWFCLVLLHSALTSWSVARGDAAAGGEGEFAEIYQRGSSMYDGGDGNHNGIVLILLEEEFCTYFQCADFAQWLSFVCVQGCVVKKRCPCGLRL</sequence>
<feature type="compositionally biased region" description="Basic and acidic residues" evidence="2">
    <location>
        <begin position="45"/>
        <end position="56"/>
    </location>
</feature>
<feature type="domain" description="Stealth protein CR4 conserved region 4" evidence="4">
    <location>
        <begin position="382"/>
        <end position="438"/>
    </location>
</feature>
<dbReference type="Pfam" id="PF17103">
    <property type="entry name" value="Stealth_CR4"/>
    <property type="match status" value="1"/>
</dbReference>
<reference evidence="5 6" key="1">
    <citation type="journal article" date="2017" name="PLoS Biol.">
        <title>The sea cucumber genome provides insights into morphological evolution and visceral regeneration.</title>
        <authorList>
            <person name="Zhang X."/>
            <person name="Sun L."/>
            <person name="Yuan J."/>
            <person name="Sun Y."/>
            <person name="Gao Y."/>
            <person name="Zhang L."/>
            <person name="Li S."/>
            <person name="Dai H."/>
            <person name="Hamel J.F."/>
            <person name="Liu C."/>
            <person name="Yu Y."/>
            <person name="Liu S."/>
            <person name="Lin W."/>
            <person name="Guo K."/>
            <person name="Jin S."/>
            <person name="Xu P."/>
            <person name="Storey K.B."/>
            <person name="Huan P."/>
            <person name="Zhang T."/>
            <person name="Zhou Y."/>
            <person name="Zhang J."/>
            <person name="Lin C."/>
            <person name="Li X."/>
            <person name="Xing L."/>
            <person name="Huo D."/>
            <person name="Sun M."/>
            <person name="Wang L."/>
            <person name="Mercier A."/>
            <person name="Li F."/>
            <person name="Yang H."/>
            <person name="Xiang J."/>
        </authorList>
    </citation>
    <scope>NUCLEOTIDE SEQUENCE [LARGE SCALE GENOMIC DNA]</scope>
    <source>
        <strain evidence="5">Shaxun</strain>
        <tissue evidence="5">Muscle</tissue>
    </source>
</reference>
<organism evidence="5 6">
    <name type="scientific">Stichopus japonicus</name>
    <name type="common">Sea cucumber</name>
    <dbReference type="NCBI Taxonomy" id="307972"/>
    <lineage>
        <taxon>Eukaryota</taxon>
        <taxon>Metazoa</taxon>
        <taxon>Echinodermata</taxon>
        <taxon>Eleutherozoa</taxon>
        <taxon>Echinozoa</taxon>
        <taxon>Holothuroidea</taxon>
        <taxon>Aspidochirotacea</taxon>
        <taxon>Aspidochirotida</taxon>
        <taxon>Stichopodidae</taxon>
        <taxon>Apostichopus</taxon>
    </lineage>
</organism>
<dbReference type="PRINTS" id="PR01217">
    <property type="entry name" value="PRICHEXTENSN"/>
</dbReference>
<protein>
    <recommendedName>
        <fullName evidence="4">Stealth protein CR4 conserved region 4 domain-containing protein</fullName>
    </recommendedName>
</protein>
<dbReference type="EMBL" id="MRZV01000760">
    <property type="protein sequence ID" value="PIK44712.1"/>
    <property type="molecule type" value="Genomic_DNA"/>
</dbReference>
<evidence type="ECO:0000313" key="5">
    <source>
        <dbReference type="EMBL" id="PIK44712.1"/>
    </source>
</evidence>
<gene>
    <name evidence="5" type="ORF">BSL78_18434</name>
</gene>
<feature type="region of interest" description="Disordered" evidence="2">
    <location>
        <begin position="457"/>
        <end position="510"/>
    </location>
</feature>
<dbReference type="PANTHER" id="PTHR24045:SF0">
    <property type="entry name" value="N-ACETYLGLUCOSAMINE-1-PHOSPHOTRANSFERASE SUBUNITS ALPHA_BETA"/>
    <property type="match status" value="1"/>
</dbReference>
<dbReference type="OrthoDB" id="263283at2759"/>
<dbReference type="PANTHER" id="PTHR24045">
    <property type="match status" value="1"/>
</dbReference>
<dbReference type="GO" id="GO:0005794">
    <property type="term" value="C:Golgi apparatus"/>
    <property type="evidence" value="ECO:0007669"/>
    <property type="project" value="TreeGrafter"/>
</dbReference>
<dbReference type="Proteomes" id="UP000230750">
    <property type="component" value="Unassembled WGS sequence"/>
</dbReference>
<evidence type="ECO:0000256" key="1">
    <source>
        <dbReference type="ARBA" id="ARBA00022679"/>
    </source>
</evidence>
<accession>A0A2G8K9P9</accession>
<keyword evidence="6" id="KW-1185">Reference proteome</keyword>
<evidence type="ECO:0000313" key="6">
    <source>
        <dbReference type="Proteomes" id="UP000230750"/>
    </source>
</evidence>
<dbReference type="GO" id="GO:0003976">
    <property type="term" value="F:UDP-N-acetylglucosamine-lysosomal-enzyme N-acetylglucosaminephosphotransferase activity"/>
    <property type="evidence" value="ECO:0007669"/>
    <property type="project" value="TreeGrafter"/>
</dbReference>
<keyword evidence="3" id="KW-1133">Transmembrane helix</keyword>
<comment type="caution">
    <text evidence="5">The sequence shown here is derived from an EMBL/GenBank/DDBJ whole genome shotgun (WGS) entry which is preliminary data.</text>
</comment>
<dbReference type="InterPro" id="IPR031356">
    <property type="entry name" value="Stealth_CR4"/>
</dbReference>
<feature type="region of interest" description="Disordered" evidence="2">
    <location>
        <begin position="27"/>
        <end position="77"/>
    </location>
</feature>
<keyword evidence="1" id="KW-0808">Transferase</keyword>
<evidence type="ECO:0000259" key="4">
    <source>
        <dbReference type="Pfam" id="PF17103"/>
    </source>
</evidence>
<dbReference type="InterPro" id="IPR047141">
    <property type="entry name" value="Stealth"/>
</dbReference>
<feature type="transmembrane region" description="Helical" evidence="3">
    <location>
        <begin position="565"/>
        <end position="587"/>
    </location>
</feature>
<dbReference type="AlphaFoldDB" id="A0A2G8K9P9"/>
<evidence type="ECO:0000256" key="3">
    <source>
        <dbReference type="SAM" id="Phobius"/>
    </source>
</evidence>
<dbReference type="GO" id="GO:0046835">
    <property type="term" value="P:carbohydrate phosphorylation"/>
    <property type="evidence" value="ECO:0007669"/>
    <property type="project" value="TreeGrafter"/>
</dbReference>
<dbReference type="STRING" id="307972.A0A2G8K9P9"/>
<feature type="compositionally biased region" description="Basic and acidic residues" evidence="2">
    <location>
        <begin position="27"/>
        <end position="38"/>
    </location>
</feature>
<dbReference type="GO" id="GO:0016256">
    <property type="term" value="P:N-glycan processing to lysosome"/>
    <property type="evidence" value="ECO:0007669"/>
    <property type="project" value="TreeGrafter"/>
</dbReference>